<reference evidence="1" key="2">
    <citation type="submission" date="2020-06" db="EMBL/GenBank/DDBJ databases">
        <title>Helianthus annuus Genome sequencing and assembly Release 2.</title>
        <authorList>
            <person name="Gouzy J."/>
            <person name="Langlade N."/>
            <person name="Munos S."/>
        </authorList>
    </citation>
    <scope>NUCLEOTIDE SEQUENCE</scope>
    <source>
        <tissue evidence="1">Leaves</tissue>
    </source>
</reference>
<accession>A0A9K3H4L3</accession>
<protein>
    <submittedName>
        <fullName evidence="1">Uncharacterized protein</fullName>
    </submittedName>
</protein>
<keyword evidence="2" id="KW-1185">Reference proteome</keyword>
<name>A0A9K3H4L3_HELAN</name>
<evidence type="ECO:0000313" key="2">
    <source>
        <dbReference type="Proteomes" id="UP000215914"/>
    </source>
</evidence>
<organism evidence="1 2">
    <name type="scientific">Helianthus annuus</name>
    <name type="common">Common sunflower</name>
    <dbReference type="NCBI Taxonomy" id="4232"/>
    <lineage>
        <taxon>Eukaryota</taxon>
        <taxon>Viridiplantae</taxon>
        <taxon>Streptophyta</taxon>
        <taxon>Embryophyta</taxon>
        <taxon>Tracheophyta</taxon>
        <taxon>Spermatophyta</taxon>
        <taxon>Magnoliopsida</taxon>
        <taxon>eudicotyledons</taxon>
        <taxon>Gunneridae</taxon>
        <taxon>Pentapetalae</taxon>
        <taxon>asterids</taxon>
        <taxon>campanulids</taxon>
        <taxon>Asterales</taxon>
        <taxon>Asteraceae</taxon>
        <taxon>Asteroideae</taxon>
        <taxon>Heliantheae alliance</taxon>
        <taxon>Heliantheae</taxon>
        <taxon>Helianthus</taxon>
    </lineage>
</organism>
<gene>
    <name evidence="1" type="ORF">HanXRQr2_Chr15g0693691</name>
</gene>
<evidence type="ECO:0000313" key="1">
    <source>
        <dbReference type="EMBL" id="KAF5764574.1"/>
    </source>
</evidence>
<reference evidence="1" key="1">
    <citation type="journal article" date="2017" name="Nature">
        <title>The sunflower genome provides insights into oil metabolism, flowering and Asterid evolution.</title>
        <authorList>
            <person name="Badouin H."/>
            <person name="Gouzy J."/>
            <person name="Grassa C.J."/>
            <person name="Murat F."/>
            <person name="Staton S.E."/>
            <person name="Cottret L."/>
            <person name="Lelandais-Briere C."/>
            <person name="Owens G.L."/>
            <person name="Carrere S."/>
            <person name="Mayjonade B."/>
            <person name="Legrand L."/>
            <person name="Gill N."/>
            <person name="Kane N.C."/>
            <person name="Bowers J.E."/>
            <person name="Hubner S."/>
            <person name="Bellec A."/>
            <person name="Berard A."/>
            <person name="Berges H."/>
            <person name="Blanchet N."/>
            <person name="Boniface M.C."/>
            <person name="Brunel D."/>
            <person name="Catrice O."/>
            <person name="Chaidir N."/>
            <person name="Claudel C."/>
            <person name="Donnadieu C."/>
            <person name="Faraut T."/>
            <person name="Fievet G."/>
            <person name="Helmstetter N."/>
            <person name="King M."/>
            <person name="Knapp S.J."/>
            <person name="Lai Z."/>
            <person name="Le Paslier M.C."/>
            <person name="Lippi Y."/>
            <person name="Lorenzon L."/>
            <person name="Mandel J.R."/>
            <person name="Marage G."/>
            <person name="Marchand G."/>
            <person name="Marquand E."/>
            <person name="Bret-Mestries E."/>
            <person name="Morien E."/>
            <person name="Nambeesan S."/>
            <person name="Nguyen T."/>
            <person name="Pegot-Espagnet P."/>
            <person name="Pouilly N."/>
            <person name="Raftis F."/>
            <person name="Sallet E."/>
            <person name="Schiex T."/>
            <person name="Thomas J."/>
            <person name="Vandecasteele C."/>
            <person name="Vares D."/>
            <person name="Vear F."/>
            <person name="Vautrin S."/>
            <person name="Crespi M."/>
            <person name="Mangin B."/>
            <person name="Burke J.M."/>
            <person name="Salse J."/>
            <person name="Munos S."/>
            <person name="Vincourt P."/>
            <person name="Rieseberg L.H."/>
            <person name="Langlade N.B."/>
        </authorList>
    </citation>
    <scope>NUCLEOTIDE SEQUENCE</scope>
    <source>
        <tissue evidence="1">Leaves</tissue>
    </source>
</reference>
<dbReference type="EMBL" id="MNCJ02000330">
    <property type="protein sequence ID" value="KAF5764574.1"/>
    <property type="molecule type" value="Genomic_DNA"/>
</dbReference>
<dbReference type="Proteomes" id="UP000215914">
    <property type="component" value="Unassembled WGS sequence"/>
</dbReference>
<proteinExistence type="predicted"/>
<dbReference type="AlphaFoldDB" id="A0A9K3H4L3"/>
<sequence>MNPFGLAKVCHFELACRGLGSDPDLDVFRAFYRLNRSGSWYTFEVRDKNSCCYTWITTSIKDWKDHFFLVDDRCVPEFMTWRSKKSRLPAPLPEDFEYNRKLYADLVKEAGRIQKYPEHILVMGRISTIWAEPEWYPTLKWNKEGQACGAFQLHFVLSLMGLKEALRLKSFEAKELDIRATKTPKGDPPYLNVVQGNLYQIREPEVPGNQGGSAGQ</sequence>
<comment type="caution">
    <text evidence="1">The sequence shown here is derived from an EMBL/GenBank/DDBJ whole genome shotgun (WGS) entry which is preliminary data.</text>
</comment>
<dbReference type="PANTHER" id="PTHR31099">
    <property type="entry name" value="OS06G0165300 PROTEIN"/>
    <property type="match status" value="1"/>
</dbReference>
<dbReference type="PANTHER" id="PTHR31099:SF41">
    <property type="entry name" value="TRANSPOSASE (PUTATIVE), GYPSY TYPE-RELATED"/>
    <property type="match status" value="1"/>
</dbReference>
<dbReference type="Gramene" id="mRNA:HanXRQr2_Chr15g0693691">
    <property type="protein sequence ID" value="mRNA:HanXRQr2_Chr15g0693691"/>
    <property type="gene ID" value="HanXRQr2_Chr15g0693691"/>
</dbReference>